<dbReference type="Proteomes" id="UP000241462">
    <property type="component" value="Unassembled WGS sequence"/>
</dbReference>
<dbReference type="InParanoid" id="A0A2T3A805"/>
<evidence type="ECO:0000313" key="3">
    <source>
        <dbReference type="Proteomes" id="UP000241462"/>
    </source>
</evidence>
<keyword evidence="1" id="KW-0732">Signal</keyword>
<reference evidence="2 3" key="1">
    <citation type="journal article" date="2018" name="Mycol. Prog.">
        <title>Coniella lustricola, a new species from submerged detritus.</title>
        <authorList>
            <person name="Raudabaugh D.B."/>
            <person name="Iturriaga T."/>
            <person name="Carver A."/>
            <person name="Mondo S."/>
            <person name="Pangilinan J."/>
            <person name="Lipzen A."/>
            <person name="He G."/>
            <person name="Amirebrahimi M."/>
            <person name="Grigoriev I.V."/>
            <person name="Miller A.N."/>
        </authorList>
    </citation>
    <scope>NUCLEOTIDE SEQUENCE [LARGE SCALE GENOMIC DNA]</scope>
    <source>
        <strain evidence="2 3">B22-T-1</strain>
    </source>
</reference>
<dbReference type="EMBL" id="KZ678441">
    <property type="protein sequence ID" value="PSR85540.1"/>
    <property type="molecule type" value="Genomic_DNA"/>
</dbReference>
<accession>A0A2T3A805</accession>
<evidence type="ECO:0000313" key="2">
    <source>
        <dbReference type="EMBL" id="PSR85540.1"/>
    </source>
</evidence>
<dbReference type="AlphaFoldDB" id="A0A2T3A805"/>
<proteinExistence type="predicted"/>
<keyword evidence="3" id="KW-1185">Reference proteome</keyword>
<feature type="signal peptide" evidence="1">
    <location>
        <begin position="1"/>
        <end position="19"/>
    </location>
</feature>
<dbReference type="OrthoDB" id="5243723at2759"/>
<organism evidence="2 3">
    <name type="scientific">Coniella lustricola</name>
    <dbReference type="NCBI Taxonomy" id="2025994"/>
    <lineage>
        <taxon>Eukaryota</taxon>
        <taxon>Fungi</taxon>
        <taxon>Dikarya</taxon>
        <taxon>Ascomycota</taxon>
        <taxon>Pezizomycotina</taxon>
        <taxon>Sordariomycetes</taxon>
        <taxon>Sordariomycetidae</taxon>
        <taxon>Diaporthales</taxon>
        <taxon>Schizoparmaceae</taxon>
        <taxon>Coniella</taxon>
    </lineage>
</organism>
<name>A0A2T3A805_9PEZI</name>
<evidence type="ECO:0000256" key="1">
    <source>
        <dbReference type="SAM" id="SignalP"/>
    </source>
</evidence>
<protein>
    <submittedName>
        <fullName evidence="2">Uncharacterized protein</fullName>
    </submittedName>
</protein>
<sequence>MKFNAPLVLALAGVALAKGNSTNSQCKEVAKLTRLNDIVANTTLLNEYTDNNATKAAELEAKAAAGNTTLATLSSNTTLMTTCYQIFAVEDMEDDCDEMDAIQQANVVAANATLLAKYTKNNATKAAEFQAKVSAKAATLDALQSNTTLTAFCSTLNDKSSCKSMAKLIKQQDLVANTTALNDKFNGNATKVANYQAKVSAKAAKLATLMSNTTLLSTCEGLGITTAADVAQAAAIATTTASAKSAAVVVSPMAGAKVIALVSGLVYAIAML</sequence>
<gene>
    <name evidence="2" type="ORF">BD289DRAFT_453244</name>
</gene>
<feature type="chain" id="PRO_5015532328" evidence="1">
    <location>
        <begin position="20"/>
        <end position="272"/>
    </location>
</feature>